<evidence type="ECO:0000256" key="4">
    <source>
        <dbReference type="SAM" id="MobiDB-lite"/>
    </source>
</evidence>
<reference evidence="5 6" key="1">
    <citation type="submission" date="2019-02" db="EMBL/GenBank/DDBJ databases">
        <title>Genomic Encyclopedia of Type Strains, Phase IV (KMG-IV): sequencing the most valuable type-strain genomes for metagenomic binning, comparative biology and taxonomic classification.</title>
        <authorList>
            <person name="Goeker M."/>
        </authorList>
    </citation>
    <scope>NUCLEOTIDE SEQUENCE [LARGE SCALE GENOMIC DNA]</scope>
    <source>
        <strain evidence="5 6">DSM 21223</strain>
    </source>
</reference>
<comment type="similarity">
    <text evidence="3">Belongs to the FdhD family.</text>
</comment>
<accession>A0ABY0ISC2</accession>
<keyword evidence="2 3" id="KW-0501">Molybdenum cofactor biosynthesis</keyword>
<evidence type="ECO:0000313" key="6">
    <source>
        <dbReference type="Proteomes" id="UP000292136"/>
    </source>
</evidence>
<dbReference type="InterPro" id="IPR016193">
    <property type="entry name" value="Cytidine_deaminase-like"/>
</dbReference>
<comment type="caution">
    <text evidence="5">The sequence shown here is derived from an EMBL/GenBank/DDBJ whole genome shotgun (WGS) entry which is preliminary data.</text>
</comment>
<dbReference type="SUPFAM" id="SSF53927">
    <property type="entry name" value="Cytidine deaminase-like"/>
    <property type="match status" value="1"/>
</dbReference>
<evidence type="ECO:0000256" key="2">
    <source>
        <dbReference type="ARBA" id="ARBA00023150"/>
    </source>
</evidence>
<feature type="region of interest" description="Disordered" evidence="4">
    <location>
        <begin position="295"/>
        <end position="317"/>
    </location>
</feature>
<keyword evidence="6" id="KW-1185">Reference proteome</keyword>
<dbReference type="RefSeq" id="WP_130458896.1">
    <property type="nucleotide sequence ID" value="NZ_SHKM01000001.1"/>
</dbReference>
<organism evidence="5 6">
    <name type="scientific">Azospira oryzae</name>
    <dbReference type="NCBI Taxonomy" id="146939"/>
    <lineage>
        <taxon>Bacteria</taxon>
        <taxon>Pseudomonadati</taxon>
        <taxon>Pseudomonadota</taxon>
        <taxon>Betaproteobacteria</taxon>
        <taxon>Rhodocyclales</taxon>
        <taxon>Rhodocyclaceae</taxon>
        <taxon>Azospira</taxon>
    </lineage>
</organism>
<feature type="active site" description="Cysteine persulfide intermediate" evidence="3">
    <location>
        <position position="130"/>
    </location>
</feature>
<dbReference type="PANTHER" id="PTHR30592">
    <property type="entry name" value="FORMATE DEHYDROGENASE"/>
    <property type="match status" value="1"/>
</dbReference>
<comment type="subcellular location">
    <subcellularLocation>
        <location evidence="3">Cytoplasm</location>
    </subcellularLocation>
</comment>
<dbReference type="PANTHER" id="PTHR30592:SF1">
    <property type="entry name" value="SULFUR CARRIER PROTEIN FDHD"/>
    <property type="match status" value="1"/>
</dbReference>
<protein>
    <recommendedName>
        <fullName evidence="3">Sulfur carrier protein FdhD</fullName>
    </recommendedName>
</protein>
<dbReference type="Pfam" id="PF02634">
    <property type="entry name" value="FdhD-NarQ"/>
    <property type="match status" value="1"/>
</dbReference>
<gene>
    <name evidence="3" type="primary">fdhD</name>
    <name evidence="5" type="ORF">EV678_1294</name>
</gene>
<proteinExistence type="inferred from homology"/>
<comment type="function">
    <text evidence="3">Required for formate dehydrogenase (FDH) activity. Acts as a sulfur carrier protein that transfers sulfur from IscS to the molybdenum cofactor prior to its insertion into FDH.</text>
</comment>
<dbReference type="NCBIfam" id="TIGR00129">
    <property type="entry name" value="fdhD_narQ"/>
    <property type="match status" value="1"/>
</dbReference>
<feature type="binding site" evidence="3">
    <location>
        <begin position="269"/>
        <end position="274"/>
    </location>
    <ligand>
        <name>Mo-bis(molybdopterin guanine dinucleotide)</name>
        <dbReference type="ChEBI" id="CHEBI:60539"/>
    </ligand>
</feature>
<name>A0ABY0ISC2_9RHOO</name>
<dbReference type="Proteomes" id="UP000292136">
    <property type="component" value="Unassembled WGS sequence"/>
</dbReference>
<sequence length="317" mass="33682">MASESLHLLHGTQFDDELEGPEHATVCRTTVLRLSGGEAETCDDHVVEEVPVALVFNGISHAVMLATPDNLEDMALGFALTEGILESPSELYGVEVVSGCQGLEVHLEISSRRFVALKERRRNLAGRTGCGLCGVESLDAVARPYKPLQRGLLLPVAAVARALDQLPDWQQLHRITGAVHGAAWVDNLGNIRTLREDVGRHNALDKLVGWLAKSRIDPAAGFVLTSSRASYEMVQKCAAAGIGCLVAISAPTGLAVRLAEESGITLAGFARGSRLVIYSHPEYLAAEGVAATRPLGQSQGSASQEPLPPRSGGRTLM</sequence>
<evidence type="ECO:0000256" key="1">
    <source>
        <dbReference type="ARBA" id="ARBA00022490"/>
    </source>
</evidence>
<dbReference type="HAMAP" id="MF_00187">
    <property type="entry name" value="FdhD"/>
    <property type="match status" value="1"/>
</dbReference>
<keyword evidence="1 3" id="KW-0963">Cytoplasm</keyword>
<dbReference type="InterPro" id="IPR003786">
    <property type="entry name" value="FdhD"/>
</dbReference>
<dbReference type="Gene3D" id="3.10.20.10">
    <property type="match status" value="1"/>
</dbReference>
<dbReference type="EMBL" id="SHKM01000001">
    <property type="protein sequence ID" value="RZT90478.1"/>
    <property type="molecule type" value="Genomic_DNA"/>
</dbReference>
<feature type="compositionally biased region" description="Polar residues" evidence="4">
    <location>
        <begin position="295"/>
        <end position="304"/>
    </location>
</feature>
<evidence type="ECO:0000313" key="5">
    <source>
        <dbReference type="EMBL" id="RZT90478.1"/>
    </source>
</evidence>
<dbReference type="Gene3D" id="3.40.140.10">
    <property type="entry name" value="Cytidine Deaminase, domain 2"/>
    <property type="match status" value="1"/>
</dbReference>
<evidence type="ECO:0000256" key="3">
    <source>
        <dbReference type="HAMAP-Rule" id="MF_00187"/>
    </source>
</evidence>